<evidence type="ECO:0000256" key="3">
    <source>
        <dbReference type="ARBA" id="ARBA00023002"/>
    </source>
</evidence>
<keyword evidence="5" id="KW-0285">Flavoprotein</keyword>
<accession>A0ABR3WZF1</accession>
<dbReference type="Gene3D" id="3.50.50.60">
    <property type="entry name" value="FAD/NAD(P)-binding domain"/>
    <property type="match status" value="1"/>
</dbReference>
<dbReference type="PANTHER" id="PTHR43563">
    <property type="entry name" value="AMINE OXIDASE"/>
    <property type="match status" value="1"/>
</dbReference>
<dbReference type="SUPFAM" id="SSF54373">
    <property type="entry name" value="FAD-linked reductases, C-terminal domain"/>
    <property type="match status" value="1"/>
</dbReference>
<dbReference type="Gene3D" id="3.30.1330.40">
    <property type="entry name" value="RutC-like"/>
    <property type="match status" value="1"/>
</dbReference>
<evidence type="ECO:0000256" key="4">
    <source>
        <dbReference type="ARBA" id="ARBA00048448"/>
    </source>
</evidence>
<protein>
    <recommendedName>
        <fullName evidence="5">Amine oxidase</fullName>
        <ecNumber evidence="5">1.4.3.-</ecNumber>
    </recommendedName>
</protein>
<gene>
    <name evidence="7" type="ORF">Plec18167_008147</name>
</gene>
<dbReference type="PRINTS" id="PR00757">
    <property type="entry name" value="AMINEOXDASEF"/>
</dbReference>
<dbReference type="SUPFAM" id="SSF51905">
    <property type="entry name" value="FAD/NAD(P)-binding domain"/>
    <property type="match status" value="1"/>
</dbReference>
<keyword evidence="8" id="KW-1185">Reference proteome</keyword>
<evidence type="ECO:0000256" key="1">
    <source>
        <dbReference type="ARBA" id="ARBA00001974"/>
    </source>
</evidence>
<proteinExistence type="inferred from homology"/>
<comment type="cofactor">
    <cofactor evidence="1 5">
        <name>FAD</name>
        <dbReference type="ChEBI" id="CHEBI:57692"/>
    </cofactor>
</comment>
<evidence type="ECO:0000313" key="7">
    <source>
        <dbReference type="EMBL" id="KAL1868842.1"/>
    </source>
</evidence>
<evidence type="ECO:0000256" key="5">
    <source>
        <dbReference type="RuleBase" id="RU362067"/>
    </source>
</evidence>
<sequence length="610" mass="66400">MPQTIKTVDLSNTSNAYYAPATISTGALIHIAGQPGSTKDGFIPDDYESQIHLALLNLRKVILSSGASVENIAKLTLLIVNYDATNRKHVRPVQRFLRGHRPAITLIPVSQLAVPSWLFEIDALVALPEQYSVPSLGMGIIPPTPQRAIDVDVVIIGAGLAGLSAAEEIIRAGFSCIVLEARDRVGGKTWSQSIKGSDAVVDVGAAWINDSNQSRVYALARRYGAEFIEQNTTGNVALEDFEGKCSSFAYGELPGFDEPTRQKLAEIRDMVEADCQEVDTWKPQNTSLDAVTFEAYLRSRGADDVSLATATVWTRAMLGQEPRDISALYFLNYCKSGGGLLQMRSDRKHGGQYLRIRQGTQLFAKGLTESLPEGVVRLSSPVQGVTQVSKDSIRVQSTSGVYTTRKVITTVPGPVLKTISFTPQLPIAKRAYIDSLSYGYYTKAMMEFTSPFWVQKGFCGLTQSFVGPASVIRDTSSPADGKYVLTCFLCGDPGRVWAALSARDREVKLLQQIKGLFGYSKVEDDFVQMHTYEWVNDEFAGWGCPCTSLTPGVLDAVGGDALREPFGDVHFAGTETAGEWKGYMEGAVRSGERAASEVVKRLRAGIVSKL</sequence>
<evidence type="ECO:0000256" key="2">
    <source>
        <dbReference type="ARBA" id="ARBA00005995"/>
    </source>
</evidence>
<dbReference type="InterPro" id="IPR035959">
    <property type="entry name" value="RutC-like_sf"/>
</dbReference>
<name>A0ABR3WZF1_9EURO</name>
<dbReference type="Gene3D" id="3.90.660.10">
    <property type="match status" value="1"/>
</dbReference>
<dbReference type="InterPro" id="IPR006175">
    <property type="entry name" value="YjgF/YER057c/UK114"/>
</dbReference>
<organism evidence="7 8">
    <name type="scientific">Paecilomyces lecythidis</name>
    <dbReference type="NCBI Taxonomy" id="3004212"/>
    <lineage>
        <taxon>Eukaryota</taxon>
        <taxon>Fungi</taxon>
        <taxon>Dikarya</taxon>
        <taxon>Ascomycota</taxon>
        <taxon>Pezizomycotina</taxon>
        <taxon>Eurotiomycetes</taxon>
        <taxon>Eurotiomycetidae</taxon>
        <taxon>Eurotiales</taxon>
        <taxon>Thermoascaceae</taxon>
        <taxon>Paecilomyces</taxon>
    </lineage>
</organism>
<comment type="caution">
    <text evidence="7">The sequence shown here is derived from an EMBL/GenBank/DDBJ whole genome shotgun (WGS) entry which is preliminary data.</text>
</comment>
<dbReference type="PANTHER" id="PTHR43563:SF14">
    <property type="entry name" value="AMINE OXIDASE"/>
    <property type="match status" value="1"/>
</dbReference>
<dbReference type="Proteomes" id="UP001583193">
    <property type="component" value="Unassembled WGS sequence"/>
</dbReference>
<keyword evidence="3 5" id="KW-0560">Oxidoreductase</keyword>
<dbReference type="InterPro" id="IPR050703">
    <property type="entry name" value="Flavin_MAO"/>
</dbReference>
<evidence type="ECO:0000259" key="6">
    <source>
        <dbReference type="Pfam" id="PF01593"/>
    </source>
</evidence>
<evidence type="ECO:0000313" key="8">
    <source>
        <dbReference type="Proteomes" id="UP001583193"/>
    </source>
</evidence>
<dbReference type="Gene3D" id="1.10.405.10">
    <property type="entry name" value="Guanine Nucleotide Dissociation Inhibitor, domain 1"/>
    <property type="match status" value="1"/>
</dbReference>
<dbReference type="InterPro" id="IPR002937">
    <property type="entry name" value="Amino_oxidase"/>
</dbReference>
<keyword evidence="5" id="KW-0274">FAD</keyword>
<dbReference type="SUPFAM" id="SSF55298">
    <property type="entry name" value="YjgF-like"/>
    <property type="match status" value="1"/>
</dbReference>
<dbReference type="InterPro" id="IPR036188">
    <property type="entry name" value="FAD/NAD-bd_sf"/>
</dbReference>
<dbReference type="EMBL" id="JAVDPF010000037">
    <property type="protein sequence ID" value="KAL1868842.1"/>
    <property type="molecule type" value="Genomic_DNA"/>
</dbReference>
<dbReference type="Pfam" id="PF01042">
    <property type="entry name" value="Ribonuc_L-PSP"/>
    <property type="match status" value="1"/>
</dbReference>
<feature type="domain" description="Amine oxidase" evidence="6">
    <location>
        <begin position="160"/>
        <end position="598"/>
    </location>
</feature>
<comment type="catalytic activity">
    <reaction evidence="4">
        <text>a secondary aliphatic amine + O2 + H2O = a primary amine + an aldehyde + H2O2</text>
        <dbReference type="Rhea" id="RHEA:26414"/>
        <dbReference type="ChEBI" id="CHEBI:15377"/>
        <dbReference type="ChEBI" id="CHEBI:15379"/>
        <dbReference type="ChEBI" id="CHEBI:16240"/>
        <dbReference type="ChEBI" id="CHEBI:17478"/>
        <dbReference type="ChEBI" id="CHEBI:58855"/>
        <dbReference type="ChEBI" id="CHEBI:65296"/>
        <dbReference type="EC" id="1.4.3.4"/>
    </reaction>
</comment>
<reference evidence="7 8" key="1">
    <citation type="journal article" date="2024" name="IMA Fungus">
        <title>IMA Genome - F19 : A genome assembly and annotation guide to empower mycologists, including annotated draft genome sequences of Ceratocystis pirilliformis, Diaporthe australafricana, Fusarium ophioides, Paecilomyces lecythidis, and Sporothrix stenoceras.</title>
        <authorList>
            <person name="Aylward J."/>
            <person name="Wilson A.M."/>
            <person name="Visagie C.M."/>
            <person name="Spraker J."/>
            <person name="Barnes I."/>
            <person name="Buitendag C."/>
            <person name="Ceriani C."/>
            <person name="Del Mar Angel L."/>
            <person name="du Plessis D."/>
            <person name="Fuchs T."/>
            <person name="Gasser K."/>
            <person name="Kramer D."/>
            <person name="Li W."/>
            <person name="Munsamy K."/>
            <person name="Piso A."/>
            <person name="Price J.L."/>
            <person name="Sonnekus B."/>
            <person name="Thomas C."/>
            <person name="van der Nest A."/>
            <person name="van Dijk A."/>
            <person name="van Heerden A."/>
            <person name="van Vuuren N."/>
            <person name="Yilmaz N."/>
            <person name="Duong T.A."/>
            <person name="van der Merwe N.A."/>
            <person name="Wingfield M.J."/>
            <person name="Wingfield B.D."/>
        </authorList>
    </citation>
    <scope>NUCLEOTIDE SEQUENCE [LARGE SCALE GENOMIC DNA]</scope>
    <source>
        <strain evidence="7 8">CMW 18167</strain>
    </source>
</reference>
<comment type="similarity">
    <text evidence="2 5">Belongs to the flavin monoamine oxidase family.</text>
</comment>
<dbReference type="Pfam" id="PF01593">
    <property type="entry name" value="Amino_oxidase"/>
    <property type="match status" value="1"/>
</dbReference>
<dbReference type="EC" id="1.4.3.-" evidence="5"/>
<dbReference type="InterPro" id="IPR001613">
    <property type="entry name" value="Flavin_amine_oxidase"/>
</dbReference>